<gene>
    <name evidence="5" type="ORF">OLX77_02675</name>
</gene>
<dbReference type="SUPFAM" id="SSF55073">
    <property type="entry name" value="Nucleotide cyclase"/>
    <property type="match status" value="1"/>
</dbReference>
<name>A0A9X4MCK5_9BACT</name>
<dbReference type="SMART" id="SM00267">
    <property type="entry name" value="GGDEF"/>
    <property type="match status" value="1"/>
</dbReference>
<evidence type="ECO:0000313" key="6">
    <source>
        <dbReference type="Proteomes" id="UP001154240"/>
    </source>
</evidence>
<dbReference type="InterPro" id="IPR003018">
    <property type="entry name" value="GAF"/>
</dbReference>
<keyword evidence="3" id="KW-0472">Membrane</keyword>
<dbReference type="Gene3D" id="3.30.70.270">
    <property type="match status" value="1"/>
</dbReference>
<protein>
    <recommendedName>
        <fullName evidence="1">diguanylate cyclase</fullName>
        <ecNumber evidence="1">2.7.7.65</ecNumber>
    </recommendedName>
</protein>
<dbReference type="Pfam" id="PF00990">
    <property type="entry name" value="GGDEF"/>
    <property type="match status" value="1"/>
</dbReference>
<dbReference type="EC" id="2.7.7.65" evidence="1"/>
<comment type="catalytic activity">
    <reaction evidence="2">
        <text>2 GTP = 3',3'-c-di-GMP + 2 diphosphate</text>
        <dbReference type="Rhea" id="RHEA:24898"/>
        <dbReference type="ChEBI" id="CHEBI:33019"/>
        <dbReference type="ChEBI" id="CHEBI:37565"/>
        <dbReference type="ChEBI" id="CHEBI:58805"/>
        <dbReference type="EC" id="2.7.7.65"/>
    </reaction>
</comment>
<dbReference type="PROSITE" id="PS50887">
    <property type="entry name" value="GGDEF"/>
    <property type="match status" value="1"/>
</dbReference>
<keyword evidence="3" id="KW-1133">Transmembrane helix</keyword>
<proteinExistence type="predicted"/>
<dbReference type="Gene3D" id="3.30.450.40">
    <property type="match status" value="1"/>
</dbReference>
<dbReference type="PANTHER" id="PTHR45138:SF9">
    <property type="entry name" value="DIGUANYLATE CYCLASE DGCM-RELATED"/>
    <property type="match status" value="1"/>
</dbReference>
<evidence type="ECO:0000313" key="5">
    <source>
        <dbReference type="EMBL" id="MDG4475064.1"/>
    </source>
</evidence>
<keyword evidence="6" id="KW-1185">Reference proteome</keyword>
<dbReference type="FunFam" id="3.30.70.270:FF:000001">
    <property type="entry name" value="Diguanylate cyclase domain protein"/>
    <property type="match status" value="1"/>
</dbReference>
<organism evidence="5 6">
    <name type="scientific">Thiovibrio frasassiensis</name>
    <dbReference type="NCBI Taxonomy" id="2984131"/>
    <lineage>
        <taxon>Bacteria</taxon>
        <taxon>Pseudomonadati</taxon>
        <taxon>Thermodesulfobacteriota</taxon>
        <taxon>Desulfobulbia</taxon>
        <taxon>Desulfobulbales</taxon>
        <taxon>Thiovibrionaceae</taxon>
        <taxon>Thiovibrio</taxon>
    </lineage>
</organism>
<dbReference type="InterPro" id="IPR029787">
    <property type="entry name" value="Nucleotide_cyclase"/>
</dbReference>
<sequence>MARGRRQVNRGTGITVRRAGFALGLLGVWTVALGLYEPTADFAVFAWSLAGLVLLFSLLEMRQGGGDSPTEFSFFGTAGPLLWVVGVWIVFRSFVSVAPQLILLPVGLIGWLVISFPLQALLVPFVAVLGMEVGLWAFDFQELAGLAGNLLAYGAAGLGISAFMSSKAYRQRMRKALIRAKRDTASRQYARDLGLFDELPDILNVLPDYDLIEDPEAGSQPAVETITAAFDLQLELIRQTLALSTVALLWPDPEGQEYRLRSIATTRKDIAPGPFRIGAGITGALMGAEELVSLAPATPSLGVPYYLKQLEVGGVLAVRLPDDAEEWLGFDDKKIAPVLCGDRPGQEPWTEQEKTIMILCGRKLALDVNMGRQFQAMARERSAIQRVCLAMRELNGALALEQVLAATIKAVRTLVGADFISISLVQGNSHCVALAEGEGSELLLGREFAREEGLVGQVLKINRPLPAKAQCHGPTQVFGHDHLLTGYHSLLVLPLQKEKGEATGALTVAVKKADVFTKPRQEILELIAAQVAVKVDLGQAHEEINRLATIDGLTGLINHRTFQHGFDVMLVREERRAGALSLLLCDIDHFKKINDSYGHPFGDKVLKEVAGILRRAARSVDLAGRYGGEEFVLVLEGSGEQGGHQMAERIRQEIEKMVLPHESGPVRITLSLGLAVYPDHGTDKERLIRRADKALYRAKKEGRNRVVVWQEE</sequence>
<dbReference type="InterPro" id="IPR029016">
    <property type="entry name" value="GAF-like_dom_sf"/>
</dbReference>
<feature type="domain" description="GGDEF" evidence="4">
    <location>
        <begin position="578"/>
        <end position="711"/>
    </location>
</feature>
<evidence type="ECO:0000259" key="4">
    <source>
        <dbReference type="PROSITE" id="PS50887"/>
    </source>
</evidence>
<feature type="transmembrane region" description="Helical" evidence="3">
    <location>
        <begin position="42"/>
        <end position="60"/>
    </location>
</feature>
<feature type="transmembrane region" description="Helical" evidence="3">
    <location>
        <begin position="72"/>
        <end position="91"/>
    </location>
</feature>
<dbReference type="InterPro" id="IPR043128">
    <property type="entry name" value="Rev_trsase/Diguanyl_cyclase"/>
</dbReference>
<feature type="transmembrane region" description="Helical" evidence="3">
    <location>
        <begin position="20"/>
        <end position="36"/>
    </location>
</feature>
<dbReference type="Proteomes" id="UP001154240">
    <property type="component" value="Unassembled WGS sequence"/>
</dbReference>
<dbReference type="SUPFAM" id="SSF55781">
    <property type="entry name" value="GAF domain-like"/>
    <property type="match status" value="1"/>
</dbReference>
<dbReference type="NCBIfam" id="TIGR00254">
    <property type="entry name" value="GGDEF"/>
    <property type="match status" value="1"/>
</dbReference>
<dbReference type="AlphaFoldDB" id="A0A9X4MCK5"/>
<dbReference type="GO" id="GO:0052621">
    <property type="term" value="F:diguanylate cyclase activity"/>
    <property type="evidence" value="ECO:0007669"/>
    <property type="project" value="UniProtKB-EC"/>
</dbReference>
<dbReference type="RefSeq" id="WP_307632040.1">
    <property type="nucleotide sequence ID" value="NZ_JAPHEH010000001.1"/>
</dbReference>
<dbReference type="SMART" id="SM00065">
    <property type="entry name" value="GAF"/>
    <property type="match status" value="1"/>
</dbReference>
<dbReference type="InterPro" id="IPR050469">
    <property type="entry name" value="Diguanylate_Cyclase"/>
</dbReference>
<reference evidence="5" key="1">
    <citation type="journal article" date="2022" name="bioRxiv">
        <title>Thiovibrio frasassiensisgen. nov., sp. nov., an autotrophic, elemental sulfur disproportionating bacterium isolated from sulfidic karst sediment, and proposal of Thiovibrionaceae fam. nov.</title>
        <authorList>
            <person name="Aronson H."/>
            <person name="Thomas C."/>
            <person name="Bhattacharyya M."/>
            <person name="Eckstein S."/>
            <person name="Jensen S."/>
            <person name="Barco R."/>
            <person name="Macalady J."/>
            <person name="Amend J."/>
        </authorList>
    </citation>
    <scope>NUCLEOTIDE SEQUENCE</scope>
    <source>
        <strain evidence="5">RS19-109</strain>
    </source>
</reference>
<dbReference type="PANTHER" id="PTHR45138">
    <property type="entry name" value="REGULATORY COMPONENTS OF SENSORY TRANSDUCTION SYSTEM"/>
    <property type="match status" value="1"/>
</dbReference>
<dbReference type="InterPro" id="IPR000160">
    <property type="entry name" value="GGDEF_dom"/>
</dbReference>
<evidence type="ECO:0000256" key="3">
    <source>
        <dbReference type="SAM" id="Phobius"/>
    </source>
</evidence>
<dbReference type="EMBL" id="JAPHEH010000001">
    <property type="protein sequence ID" value="MDG4475064.1"/>
    <property type="molecule type" value="Genomic_DNA"/>
</dbReference>
<evidence type="ECO:0000256" key="1">
    <source>
        <dbReference type="ARBA" id="ARBA00012528"/>
    </source>
</evidence>
<dbReference type="CDD" id="cd01949">
    <property type="entry name" value="GGDEF"/>
    <property type="match status" value="1"/>
</dbReference>
<comment type="caution">
    <text evidence="5">The sequence shown here is derived from an EMBL/GenBank/DDBJ whole genome shotgun (WGS) entry which is preliminary data.</text>
</comment>
<evidence type="ECO:0000256" key="2">
    <source>
        <dbReference type="ARBA" id="ARBA00034247"/>
    </source>
</evidence>
<dbReference type="Pfam" id="PF01590">
    <property type="entry name" value="GAF"/>
    <property type="match status" value="1"/>
</dbReference>
<keyword evidence="3" id="KW-0812">Transmembrane</keyword>
<feature type="transmembrane region" description="Helical" evidence="3">
    <location>
        <begin position="150"/>
        <end position="169"/>
    </location>
</feature>
<reference evidence="5" key="2">
    <citation type="submission" date="2022-10" db="EMBL/GenBank/DDBJ databases">
        <authorList>
            <person name="Aronson H.S."/>
        </authorList>
    </citation>
    <scope>NUCLEOTIDE SEQUENCE</scope>
    <source>
        <strain evidence="5">RS19-109</strain>
    </source>
</reference>
<accession>A0A9X4MCK5</accession>